<sequence>MITNKIELPYHPDIAIKYFTRIYNQPWAMLLHSGKSNYTLHKYDIIVAEPIATLLTYQTGTIISDLKKTKVFSKKNPFTLLNNFIKKYNFNYIIDHRIPFNGGALGIWSYDLIRHIENIPKISKIDMSFPDMAIGIYLWALTVDHNNKIVILTSYDDANDRLKWLHTQKIPHKNKFKLNTTWKSNMSKKQYKQKINKIHEYLLNGDCYQINLAQRFKAEYCGDEWNVFLKLVKINIAPFSSYICIPENTIISFSPERFILLQNNKIQTQPIKGTLPRLKNIQKDINQIKKLSKSIKNRTENLMIVDLLRNDIGRTAIPGTIKIPELFKVETFPAVHHLVSTITANLSNKYNAINLLESCFPGGSITGVPKIRAIEIIEELEPHRRHGYCGAIGYIDFNGNMDTNIAIRTLITYKKQIFCWSGGGIIADSIANKEYQETLNKIRLILPLLYKNKNN</sequence>
<reference evidence="6" key="1">
    <citation type="submission" date="2015-05" db="EMBL/GenBank/DDBJ databases">
        <authorList>
            <person name="Manzano-Marin A."/>
        </authorList>
    </citation>
    <scope>NUCLEOTIDE SEQUENCE [LARGE SCALE GENOMIC DNA]</scope>
    <source>
        <strain evidence="6">officinalis</strain>
    </source>
</reference>
<dbReference type="Gene3D" id="3.60.120.10">
    <property type="entry name" value="Anthranilate synthase"/>
    <property type="match status" value="1"/>
</dbReference>
<dbReference type="SUPFAM" id="SSF56322">
    <property type="entry name" value="ADC synthase"/>
    <property type="match status" value="1"/>
</dbReference>
<feature type="domain" description="Anthranilate synthase component I N-terminal" evidence="4">
    <location>
        <begin position="16"/>
        <end position="151"/>
    </location>
</feature>
<gene>
    <name evidence="5" type="primary">pabB</name>
    <name evidence="5" type="ORF">SOFFGTOCOR_0368</name>
</gene>
<dbReference type="AlphaFoldDB" id="A0A0M6W9Y2"/>
<dbReference type="PANTHER" id="PTHR11236:SF50">
    <property type="entry name" value="AMINODEOXYCHORISMATE SYNTHASE COMPONENT 1"/>
    <property type="match status" value="1"/>
</dbReference>
<dbReference type="InterPro" id="IPR006805">
    <property type="entry name" value="Anth_synth_I_N"/>
</dbReference>
<dbReference type="Proteomes" id="UP000242301">
    <property type="component" value="Unassembled WGS sequence"/>
</dbReference>
<keyword evidence="6" id="KW-1185">Reference proteome</keyword>
<dbReference type="GO" id="GO:0009396">
    <property type="term" value="P:folic acid-containing compound biosynthetic process"/>
    <property type="evidence" value="ECO:0007669"/>
    <property type="project" value="InterPro"/>
</dbReference>
<dbReference type="InterPro" id="IPR019999">
    <property type="entry name" value="Anth_synth_I-like"/>
</dbReference>
<dbReference type="PANTHER" id="PTHR11236">
    <property type="entry name" value="AMINOBENZOATE/ANTHRANILATE SYNTHASE"/>
    <property type="match status" value="1"/>
</dbReference>
<dbReference type="InterPro" id="IPR005802">
    <property type="entry name" value="ADC_synth_comp_1"/>
</dbReference>
<evidence type="ECO:0000256" key="2">
    <source>
        <dbReference type="ARBA" id="ARBA00022679"/>
    </source>
</evidence>
<proteinExistence type="predicted"/>
<protein>
    <recommendedName>
        <fullName evidence="1">aminodeoxychorismate synthase</fullName>
        <ecNumber evidence="1">2.6.1.85</ecNumber>
    </recommendedName>
</protein>
<dbReference type="GO" id="GO:0046820">
    <property type="term" value="F:4-amino-4-deoxychorismate synthase activity"/>
    <property type="evidence" value="ECO:0007669"/>
    <property type="project" value="UniProtKB-EC"/>
</dbReference>
<keyword evidence="2 5" id="KW-0808">Transferase</keyword>
<evidence type="ECO:0000256" key="1">
    <source>
        <dbReference type="ARBA" id="ARBA00013139"/>
    </source>
</evidence>
<dbReference type="EC" id="2.6.1.85" evidence="1"/>
<dbReference type="NCBIfam" id="TIGR00553">
    <property type="entry name" value="pabB"/>
    <property type="match status" value="1"/>
</dbReference>
<dbReference type="Pfam" id="PF04715">
    <property type="entry name" value="Anth_synt_I_N"/>
    <property type="match status" value="1"/>
</dbReference>
<feature type="domain" description="Chorismate-utilising enzyme C-terminal" evidence="3">
    <location>
        <begin position="188"/>
        <end position="441"/>
    </location>
</feature>
<dbReference type="InterPro" id="IPR015890">
    <property type="entry name" value="Chorismate_C"/>
</dbReference>
<organism evidence="5 6">
    <name type="scientific">Candidatus Providencia siddallii</name>
    <dbReference type="NCBI Taxonomy" id="1715285"/>
    <lineage>
        <taxon>Bacteria</taxon>
        <taxon>Pseudomonadati</taxon>
        <taxon>Pseudomonadota</taxon>
        <taxon>Gammaproteobacteria</taxon>
        <taxon>Enterobacterales</taxon>
        <taxon>Morganellaceae</taxon>
        <taxon>Providencia</taxon>
    </lineage>
</organism>
<dbReference type="PRINTS" id="PR00095">
    <property type="entry name" value="ANTSNTHASEI"/>
</dbReference>
<dbReference type="GO" id="GO:0000162">
    <property type="term" value="P:L-tryptophan biosynthetic process"/>
    <property type="evidence" value="ECO:0007669"/>
    <property type="project" value="TreeGrafter"/>
</dbReference>
<dbReference type="Pfam" id="PF00425">
    <property type="entry name" value="Chorismate_bind"/>
    <property type="match status" value="1"/>
</dbReference>
<dbReference type="EMBL" id="CVRF01000003">
    <property type="protein sequence ID" value="CRK85785.1"/>
    <property type="molecule type" value="Genomic_DNA"/>
</dbReference>
<evidence type="ECO:0000313" key="6">
    <source>
        <dbReference type="Proteomes" id="UP000242301"/>
    </source>
</evidence>
<keyword evidence="5" id="KW-0032">Aminotransferase</keyword>
<dbReference type="STRING" id="1715285.SOFFGTOCOR_0368"/>
<evidence type="ECO:0000313" key="5">
    <source>
        <dbReference type="EMBL" id="CRK85785.1"/>
    </source>
</evidence>
<accession>A0A0M6W9Y2</accession>
<evidence type="ECO:0000259" key="4">
    <source>
        <dbReference type="Pfam" id="PF04715"/>
    </source>
</evidence>
<dbReference type="InterPro" id="IPR005801">
    <property type="entry name" value="ADC_synthase"/>
</dbReference>
<evidence type="ECO:0000259" key="3">
    <source>
        <dbReference type="Pfam" id="PF00425"/>
    </source>
</evidence>
<name>A0A0M6W9Y2_9GAMM</name>